<evidence type="ECO:0000256" key="3">
    <source>
        <dbReference type="ARBA" id="ARBA00023125"/>
    </source>
</evidence>
<name>A0A1L3GE71_SYNAC</name>
<keyword evidence="3" id="KW-0238">DNA-binding</keyword>
<dbReference type="AlphaFoldDB" id="A0A1L3GE71"/>
<comment type="similarity">
    <text evidence="1">Belongs to the type-I restriction system S methylase family.</text>
</comment>
<evidence type="ECO:0000256" key="1">
    <source>
        <dbReference type="ARBA" id="ARBA00010923"/>
    </source>
</evidence>
<dbReference type="GO" id="GO:0003677">
    <property type="term" value="F:DNA binding"/>
    <property type="evidence" value="ECO:0007669"/>
    <property type="project" value="UniProtKB-KW"/>
</dbReference>
<protein>
    <recommendedName>
        <fullName evidence="5">Type I restriction modification DNA specificity domain-containing protein</fullName>
    </recommendedName>
</protein>
<dbReference type="REBASE" id="213244">
    <property type="entry name" value="S1.Pac3247ORF3790P"/>
</dbReference>
<dbReference type="GO" id="GO:0009307">
    <property type="term" value="P:DNA restriction-modification system"/>
    <property type="evidence" value="ECO:0007669"/>
    <property type="project" value="UniProtKB-KW"/>
</dbReference>
<feature type="region of interest" description="Disordered" evidence="4">
    <location>
        <begin position="174"/>
        <end position="194"/>
    </location>
</feature>
<dbReference type="SUPFAM" id="SSF116734">
    <property type="entry name" value="DNA methylase specificity domain"/>
    <property type="match status" value="1"/>
</dbReference>
<dbReference type="Proteomes" id="UP000182264">
    <property type="component" value="Chromosome"/>
</dbReference>
<accession>A0A1L3GE71</accession>
<evidence type="ECO:0000256" key="2">
    <source>
        <dbReference type="ARBA" id="ARBA00022747"/>
    </source>
</evidence>
<dbReference type="PANTHER" id="PTHR43140">
    <property type="entry name" value="TYPE-1 RESTRICTION ENZYME ECOKI SPECIFICITY PROTEIN"/>
    <property type="match status" value="1"/>
</dbReference>
<dbReference type="EMBL" id="CP015518">
    <property type="protein sequence ID" value="APG24250.1"/>
    <property type="molecule type" value="Genomic_DNA"/>
</dbReference>
<dbReference type="InterPro" id="IPR000055">
    <property type="entry name" value="Restrct_endonuc_typeI_TRD"/>
</dbReference>
<dbReference type="InterPro" id="IPR044946">
    <property type="entry name" value="Restrct_endonuc_typeI_TRD_sf"/>
</dbReference>
<evidence type="ECO:0000313" key="7">
    <source>
        <dbReference type="Proteomes" id="UP000182264"/>
    </source>
</evidence>
<dbReference type="Gene3D" id="3.90.220.20">
    <property type="entry name" value="DNA methylase specificity domains"/>
    <property type="match status" value="2"/>
</dbReference>
<dbReference type="InterPro" id="IPR051212">
    <property type="entry name" value="Type-I_RE_S_subunit"/>
</dbReference>
<gene>
    <name evidence="6" type="ORF">A7E75_03775</name>
</gene>
<keyword evidence="2" id="KW-0680">Restriction system</keyword>
<reference evidence="6 7" key="1">
    <citation type="journal article" date="2017" name="Genome Announc.">
        <title>Complete Genome Sequences of Two Acetylene-Fermenting Pelobacter acetylenicus Strains.</title>
        <authorList>
            <person name="Sutton J.M."/>
            <person name="Baesman S.M."/>
            <person name="Fierst J.L."/>
            <person name="Poret-Peterson A.T."/>
            <person name="Oremland R.S."/>
            <person name="Dunlap D.S."/>
            <person name="Akob D.M."/>
        </authorList>
    </citation>
    <scope>NUCLEOTIDE SEQUENCE [LARGE SCALE GENOMIC DNA]</scope>
    <source>
        <strain evidence="6 7">DSM 3247</strain>
    </source>
</reference>
<dbReference type="PANTHER" id="PTHR43140:SF1">
    <property type="entry name" value="TYPE I RESTRICTION ENZYME ECOKI SPECIFICITY SUBUNIT"/>
    <property type="match status" value="1"/>
</dbReference>
<feature type="compositionally biased region" description="Basic and acidic residues" evidence="4">
    <location>
        <begin position="174"/>
        <end position="188"/>
    </location>
</feature>
<organism evidence="6 7">
    <name type="scientific">Syntrophotalea acetylenica</name>
    <name type="common">Pelobacter acetylenicus</name>
    <dbReference type="NCBI Taxonomy" id="29542"/>
    <lineage>
        <taxon>Bacteria</taxon>
        <taxon>Pseudomonadati</taxon>
        <taxon>Thermodesulfobacteriota</taxon>
        <taxon>Desulfuromonadia</taxon>
        <taxon>Desulfuromonadales</taxon>
        <taxon>Syntrophotaleaceae</taxon>
        <taxon>Syntrophotalea</taxon>
    </lineage>
</organism>
<evidence type="ECO:0000259" key="5">
    <source>
        <dbReference type="Pfam" id="PF01420"/>
    </source>
</evidence>
<proteinExistence type="inferred from homology"/>
<evidence type="ECO:0000313" key="6">
    <source>
        <dbReference type="EMBL" id="APG24250.1"/>
    </source>
</evidence>
<dbReference type="Pfam" id="PF01420">
    <property type="entry name" value="Methylase_S"/>
    <property type="match status" value="1"/>
</dbReference>
<feature type="domain" description="Type I restriction modification DNA specificity" evidence="5">
    <location>
        <begin position="2"/>
        <end position="52"/>
    </location>
</feature>
<sequence>MKDNLESFAPATAQKNINLAVLNNITLKCPPIDEQHEIVRLVKSLFAYADRLEAYYATASAQVECLSPALLAKAFRGELVPQNPEDEPVGRLLERIRNNSEKVRDKRVSRKAVGRPKKTKKAEVIMLNRKNIKDSHLSTILQDRGPLTAEALWSASKLEIDDFYDQLKDEEERGLLKEFRPSEPDGPRLLESAA</sequence>
<evidence type="ECO:0000256" key="4">
    <source>
        <dbReference type="SAM" id="MobiDB-lite"/>
    </source>
</evidence>
<keyword evidence="7" id="KW-1185">Reference proteome</keyword>